<dbReference type="STRING" id="1830138.SAMN05443507_101128"/>
<keyword evidence="3 5" id="KW-1133">Transmembrane helix</keyword>
<dbReference type="InterPro" id="IPR004481">
    <property type="entry name" value="K/Na/Ca-exchanger"/>
</dbReference>
<feature type="transmembrane region" description="Helical" evidence="5">
    <location>
        <begin position="253"/>
        <end position="278"/>
    </location>
</feature>
<keyword evidence="4 5" id="KW-0472">Membrane</keyword>
<dbReference type="Proteomes" id="UP000184016">
    <property type="component" value="Unassembled WGS sequence"/>
</dbReference>
<sequence>MTAVTTLFALAMILFGAELFTNAIEWLGVKLQLGQGAVGSVLAAIGTALPETAVPVTAILFGTSKEAADVGIGGILGAPFLLSTLGSLVMALALLSSRNRTIRLPLSIEQKSFMRDMGFFICAYICAMVAGCVPIVWVHHLSALLLVFLYALFVWRTLRDKPIASEEEPDLHALYLSFSKDEPKLSHIVLQVFLSIACIVGGAHFLTNAVEHMASVWRLPAFVVSALLIPLATELPETLNSVMWIRRSRDSLAVGNITGAMVFQSTWVPALGIWMTPWSLTTDALLTGSLTLAAAAFLYGMYRLYGGLYAWMLWIASIFYFVMPLLSIPVVRHSPHWFFIFVFIIFFLLFLAYVSFRRSTNQEIV</sequence>
<feature type="domain" description="Sodium/calcium exchanger membrane region" evidence="6">
    <location>
        <begin position="3"/>
        <end position="156"/>
    </location>
</feature>
<gene>
    <name evidence="7" type="ORF">SAMN05443507_101128</name>
</gene>
<proteinExistence type="predicted"/>
<dbReference type="GO" id="GO:0005886">
    <property type="term" value="C:plasma membrane"/>
    <property type="evidence" value="ECO:0007669"/>
    <property type="project" value="TreeGrafter"/>
</dbReference>
<evidence type="ECO:0000256" key="1">
    <source>
        <dbReference type="ARBA" id="ARBA00004141"/>
    </source>
</evidence>
<dbReference type="GO" id="GO:0005262">
    <property type="term" value="F:calcium channel activity"/>
    <property type="evidence" value="ECO:0007669"/>
    <property type="project" value="TreeGrafter"/>
</dbReference>
<dbReference type="InterPro" id="IPR004837">
    <property type="entry name" value="NaCa_Exmemb"/>
</dbReference>
<feature type="transmembrane region" description="Helical" evidence="5">
    <location>
        <begin position="309"/>
        <end position="331"/>
    </location>
</feature>
<evidence type="ECO:0000256" key="3">
    <source>
        <dbReference type="ARBA" id="ARBA00022989"/>
    </source>
</evidence>
<dbReference type="GO" id="GO:0006874">
    <property type="term" value="P:intracellular calcium ion homeostasis"/>
    <property type="evidence" value="ECO:0007669"/>
    <property type="project" value="TreeGrafter"/>
</dbReference>
<dbReference type="EMBL" id="FRAF01000001">
    <property type="protein sequence ID" value="SHJ53063.1"/>
    <property type="molecule type" value="Genomic_DNA"/>
</dbReference>
<feature type="transmembrane region" description="Helical" evidence="5">
    <location>
        <begin position="188"/>
        <end position="206"/>
    </location>
</feature>
<feature type="transmembrane region" description="Helical" evidence="5">
    <location>
        <begin position="117"/>
        <end position="137"/>
    </location>
</feature>
<evidence type="ECO:0000313" key="7">
    <source>
        <dbReference type="EMBL" id="SHJ53063.1"/>
    </source>
</evidence>
<feature type="transmembrane region" description="Helical" evidence="5">
    <location>
        <begin position="337"/>
        <end position="356"/>
    </location>
</feature>
<dbReference type="InterPro" id="IPR044880">
    <property type="entry name" value="NCX_ion-bd_dom_sf"/>
</dbReference>
<feature type="transmembrane region" description="Helical" evidence="5">
    <location>
        <begin position="284"/>
        <end position="302"/>
    </location>
</feature>
<dbReference type="Gene3D" id="1.20.1420.30">
    <property type="entry name" value="NCX, central ion-binding region"/>
    <property type="match status" value="1"/>
</dbReference>
<reference evidence="8" key="1">
    <citation type="submission" date="2016-11" db="EMBL/GenBank/DDBJ databases">
        <authorList>
            <person name="Varghese N."/>
            <person name="Submissions S."/>
        </authorList>
    </citation>
    <scope>NUCLEOTIDE SEQUENCE [LARGE SCALE GENOMIC DNA]</scope>
    <source>
        <strain evidence="8">USBA-503</strain>
    </source>
</reference>
<evidence type="ECO:0000256" key="2">
    <source>
        <dbReference type="ARBA" id="ARBA00022692"/>
    </source>
</evidence>
<evidence type="ECO:0000259" key="6">
    <source>
        <dbReference type="Pfam" id="PF01699"/>
    </source>
</evidence>
<dbReference type="PANTHER" id="PTHR10846:SF8">
    <property type="entry name" value="INNER MEMBRANE PROTEIN YRBG"/>
    <property type="match status" value="1"/>
</dbReference>
<evidence type="ECO:0000256" key="5">
    <source>
        <dbReference type="SAM" id="Phobius"/>
    </source>
</evidence>
<dbReference type="RefSeq" id="WP_238413670.1">
    <property type="nucleotide sequence ID" value="NZ_FRAF01000001.1"/>
</dbReference>
<evidence type="ECO:0000256" key="4">
    <source>
        <dbReference type="ARBA" id="ARBA00023136"/>
    </source>
</evidence>
<keyword evidence="8" id="KW-1185">Reference proteome</keyword>
<dbReference type="GO" id="GO:0008273">
    <property type="term" value="F:calcium, potassium:sodium antiporter activity"/>
    <property type="evidence" value="ECO:0007669"/>
    <property type="project" value="TreeGrafter"/>
</dbReference>
<protein>
    <submittedName>
        <fullName evidence="7">Cation:H+ antiporter</fullName>
    </submittedName>
</protein>
<comment type="subcellular location">
    <subcellularLocation>
        <location evidence="1">Membrane</location>
        <topology evidence="1">Multi-pass membrane protein</topology>
    </subcellularLocation>
</comment>
<evidence type="ECO:0000313" key="8">
    <source>
        <dbReference type="Proteomes" id="UP000184016"/>
    </source>
</evidence>
<keyword evidence="2 5" id="KW-0812">Transmembrane</keyword>
<organism evidence="7 8">
    <name type="scientific">Alicyclobacillus tolerans</name>
    <dbReference type="NCBI Taxonomy" id="90970"/>
    <lineage>
        <taxon>Bacteria</taxon>
        <taxon>Bacillati</taxon>
        <taxon>Bacillota</taxon>
        <taxon>Bacilli</taxon>
        <taxon>Bacillales</taxon>
        <taxon>Alicyclobacillaceae</taxon>
        <taxon>Alicyclobacillus</taxon>
    </lineage>
</organism>
<dbReference type="AlphaFoldDB" id="A0A1M6K277"/>
<feature type="domain" description="Sodium/calcium exchanger membrane region" evidence="6">
    <location>
        <begin position="189"/>
        <end position="355"/>
    </location>
</feature>
<accession>A0A1M6K277</accession>
<name>A0A1M6K277_9BACL</name>
<feature type="transmembrane region" description="Helical" evidence="5">
    <location>
        <begin position="70"/>
        <end position="96"/>
    </location>
</feature>
<dbReference type="PANTHER" id="PTHR10846">
    <property type="entry name" value="SODIUM/POTASSIUM/CALCIUM EXCHANGER"/>
    <property type="match status" value="1"/>
</dbReference>
<dbReference type="Pfam" id="PF01699">
    <property type="entry name" value="Na_Ca_ex"/>
    <property type="match status" value="2"/>
</dbReference>